<organism evidence="1">
    <name type="scientific">hydrothermal vent metagenome</name>
    <dbReference type="NCBI Taxonomy" id="652676"/>
    <lineage>
        <taxon>unclassified sequences</taxon>
        <taxon>metagenomes</taxon>
        <taxon>ecological metagenomes</taxon>
    </lineage>
</organism>
<gene>
    <name evidence="1" type="ORF">MNBD_NITROSPIRAE03-673</name>
</gene>
<name>A0A3B1D0G5_9ZZZZ</name>
<accession>A0A3B1D0G5</accession>
<evidence type="ECO:0000313" key="1">
    <source>
        <dbReference type="EMBL" id="VAX34222.1"/>
    </source>
</evidence>
<dbReference type="AlphaFoldDB" id="A0A3B1D0G5"/>
<sequence>EVAAKETERTRYRCEDCGLIIEID</sequence>
<protein>
    <submittedName>
        <fullName evidence="1">Uncharacterized protein</fullName>
    </submittedName>
</protein>
<dbReference type="EMBL" id="UOGI01000276">
    <property type="protein sequence ID" value="VAX34222.1"/>
    <property type="molecule type" value="Genomic_DNA"/>
</dbReference>
<reference evidence="1" key="1">
    <citation type="submission" date="2018-06" db="EMBL/GenBank/DDBJ databases">
        <authorList>
            <person name="Zhirakovskaya E."/>
        </authorList>
    </citation>
    <scope>NUCLEOTIDE SEQUENCE</scope>
</reference>
<feature type="non-terminal residue" evidence="1">
    <location>
        <position position="1"/>
    </location>
</feature>
<proteinExistence type="predicted"/>